<evidence type="ECO:0000313" key="5">
    <source>
        <dbReference type="Proteomes" id="UP000836841"/>
    </source>
</evidence>
<evidence type="ECO:0000313" key="4">
    <source>
        <dbReference type="EMBL" id="CAH2053903.1"/>
    </source>
</evidence>
<dbReference type="GO" id="GO:0005634">
    <property type="term" value="C:nucleus"/>
    <property type="evidence" value="ECO:0007669"/>
    <property type="project" value="TreeGrafter"/>
</dbReference>
<dbReference type="InterPro" id="IPR012337">
    <property type="entry name" value="RNaseH-like_sf"/>
</dbReference>
<keyword evidence="1" id="KW-0540">Nuclease</keyword>
<dbReference type="GO" id="GO:0003676">
    <property type="term" value="F:nucleic acid binding"/>
    <property type="evidence" value="ECO:0007669"/>
    <property type="project" value="InterPro"/>
</dbReference>
<dbReference type="InterPro" id="IPR051132">
    <property type="entry name" value="3-5_Exonuclease_domain"/>
</dbReference>
<dbReference type="FunFam" id="3.30.420.10:FF:000149">
    <property type="entry name" value="Polynucleotidyl transferase, ribonuclease H-like superfamily protein"/>
    <property type="match status" value="1"/>
</dbReference>
<dbReference type="Gene3D" id="3.30.420.10">
    <property type="entry name" value="Ribonuclease H-like superfamily/Ribonuclease H"/>
    <property type="match status" value="1"/>
</dbReference>
<protein>
    <recommendedName>
        <fullName evidence="3">3'-5' exonuclease domain-containing protein</fullName>
    </recommendedName>
</protein>
<keyword evidence="2" id="KW-0378">Hydrolase</keyword>
<dbReference type="GO" id="GO:0006139">
    <property type="term" value="P:nucleobase-containing compound metabolic process"/>
    <property type="evidence" value="ECO:0007669"/>
    <property type="project" value="InterPro"/>
</dbReference>
<dbReference type="Proteomes" id="UP000836841">
    <property type="component" value="Chromosome 3"/>
</dbReference>
<dbReference type="PANTHER" id="PTHR13620:SF59">
    <property type="entry name" value="POLYNUCLEOTIDYL TRANSFERASE, RIBONUCLEASE H-LIKE SUPERFAMILY PROTEIN"/>
    <property type="match status" value="1"/>
</dbReference>
<dbReference type="CDD" id="cd06141">
    <property type="entry name" value="WRN_exo"/>
    <property type="match status" value="1"/>
</dbReference>
<dbReference type="EMBL" id="OU466859">
    <property type="protein sequence ID" value="CAH2053903.1"/>
    <property type="molecule type" value="Genomic_DNA"/>
</dbReference>
<evidence type="ECO:0000256" key="2">
    <source>
        <dbReference type="ARBA" id="ARBA00022801"/>
    </source>
</evidence>
<dbReference type="Pfam" id="PF01612">
    <property type="entry name" value="DNA_pol_A_exo1"/>
    <property type="match status" value="1"/>
</dbReference>
<accession>A0AAU9RZP3</accession>
<evidence type="ECO:0000256" key="1">
    <source>
        <dbReference type="ARBA" id="ARBA00022722"/>
    </source>
</evidence>
<proteinExistence type="predicted"/>
<dbReference type="PANTHER" id="PTHR13620">
    <property type="entry name" value="3-5 EXONUCLEASE"/>
    <property type="match status" value="1"/>
</dbReference>
<organism evidence="4 5">
    <name type="scientific">Thlaspi arvense</name>
    <name type="common">Field penny-cress</name>
    <dbReference type="NCBI Taxonomy" id="13288"/>
    <lineage>
        <taxon>Eukaryota</taxon>
        <taxon>Viridiplantae</taxon>
        <taxon>Streptophyta</taxon>
        <taxon>Embryophyta</taxon>
        <taxon>Tracheophyta</taxon>
        <taxon>Spermatophyta</taxon>
        <taxon>Magnoliopsida</taxon>
        <taxon>eudicotyledons</taxon>
        <taxon>Gunneridae</taxon>
        <taxon>Pentapetalae</taxon>
        <taxon>rosids</taxon>
        <taxon>malvids</taxon>
        <taxon>Brassicales</taxon>
        <taxon>Brassicaceae</taxon>
        <taxon>Thlaspideae</taxon>
        <taxon>Thlaspi</taxon>
    </lineage>
</organism>
<dbReference type="SUPFAM" id="SSF53098">
    <property type="entry name" value="Ribonuclease H-like"/>
    <property type="match status" value="1"/>
</dbReference>
<dbReference type="AlphaFoldDB" id="A0AAU9RZP3"/>
<feature type="domain" description="3'-5' exonuclease" evidence="3">
    <location>
        <begin position="34"/>
        <end position="211"/>
    </location>
</feature>
<gene>
    <name evidence="4" type="ORF">TAV2_LOCUS11682</name>
</gene>
<dbReference type="SMART" id="SM00474">
    <property type="entry name" value="35EXOc"/>
    <property type="match status" value="1"/>
</dbReference>
<reference evidence="4 5" key="1">
    <citation type="submission" date="2022-03" db="EMBL/GenBank/DDBJ databases">
        <authorList>
            <person name="Nunn A."/>
            <person name="Chopra R."/>
            <person name="Nunn A."/>
            <person name="Contreras Garrido A."/>
        </authorList>
    </citation>
    <scope>NUCLEOTIDE SEQUENCE [LARGE SCALE GENOMIC DNA]</scope>
</reference>
<sequence length="212" mass="24178">MALTIRSVASYNTHKEYSVDFFGNDLFVTVTPTTSVIRRWINAAVFYHRRWHRHRPLVVGVGVQWTPFGYYDPPADTLQLCVGKRCIIIQLSHCGHVPQILRRFLADPQTTFVGVWNYQDARKLWQSGHGLGIAELLDIRHYVVNSEGRSMRTFSFEHIVEGCLGFRGVRLDPGISMSDWSVDDLSHAQILQASVDAYVCCKLGVLGRLWEV</sequence>
<evidence type="ECO:0000259" key="3">
    <source>
        <dbReference type="SMART" id="SM00474"/>
    </source>
</evidence>
<dbReference type="InterPro" id="IPR036397">
    <property type="entry name" value="RNaseH_sf"/>
</dbReference>
<name>A0AAU9RZP3_THLAR</name>
<dbReference type="InterPro" id="IPR002562">
    <property type="entry name" value="3'-5'_exonuclease_dom"/>
</dbReference>
<dbReference type="GO" id="GO:0008408">
    <property type="term" value="F:3'-5' exonuclease activity"/>
    <property type="evidence" value="ECO:0007669"/>
    <property type="project" value="InterPro"/>
</dbReference>
<dbReference type="GO" id="GO:0005737">
    <property type="term" value="C:cytoplasm"/>
    <property type="evidence" value="ECO:0007669"/>
    <property type="project" value="TreeGrafter"/>
</dbReference>
<keyword evidence="5" id="KW-1185">Reference proteome</keyword>